<evidence type="ECO:0000256" key="7">
    <source>
        <dbReference type="ARBA" id="ARBA00022702"/>
    </source>
</evidence>
<feature type="chain" id="PRO_5044196235" description="Parathyroid hormone" evidence="10">
    <location>
        <begin position="28"/>
        <end position="94"/>
    </location>
</feature>
<name>A0AAY4D592_9TELE</name>
<evidence type="ECO:0000256" key="3">
    <source>
        <dbReference type="ARBA" id="ARBA00011605"/>
    </source>
</evidence>
<keyword evidence="5" id="KW-0964">Secreted</keyword>
<dbReference type="AlphaFoldDB" id="A0AAY4D592"/>
<reference evidence="11 12" key="1">
    <citation type="submission" date="2020-06" db="EMBL/GenBank/DDBJ databases">
        <authorList>
            <consortium name="Wellcome Sanger Institute Data Sharing"/>
        </authorList>
    </citation>
    <scope>NUCLEOTIDE SEQUENCE [LARGE SCALE GENOMIC DNA]</scope>
</reference>
<dbReference type="InterPro" id="IPR003625">
    <property type="entry name" value="PTH"/>
</dbReference>
<proteinExistence type="inferred from homology"/>
<keyword evidence="6" id="KW-0165">Cleavage on pair of basic residues</keyword>
<comment type="similarity">
    <text evidence="2">Belongs to the parathyroid hormone family.</text>
</comment>
<evidence type="ECO:0000256" key="9">
    <source>
        <dbReference type="ARBA" id="ARBA00093407"/>
    </source>
</evidence>
<dbReference type="GeneTree" id="ENSGT01030000234833"/>
<dbReference type="GO" id="GO:0006874">
    <property type="term" value="P:intracellular calcium ion homeostasis"/>
    <property type="evidence" value="ECO:0007669"/>
    <property type="project" value="InterPro"/>
</dbReference>
<dbReference type="Ensembl" id="ENSDCDT00010050552.1">
    <property type="protein sequence ID" value="ENSDCDP00010040672.1"/>
    <property type="gene ID" value="ENSDCDG00010025925.1"/>
</dbReference>
<evidence type="ECO:0000256" key="4">
    <source>
        <dbReference type="ARBA" id="ARBA00022135"/>
    </source>
</evidence>
<evidence type="ECO:0000256" key="6">
    <source>
        <dbReference type="ARBA" id="ARBA00022685"/>
    </source>
</evidence>
<comment type="subcellular location">
    <subcellularLocation>
        <location evidence="1">Secreted</location>
    </subcellularLocation>
</comment>
<evidence type="ECO:0000256" key="10">
    <source>
        <dbReference type="SAM" id="SignalP"/>
    </source>
</evidence>
<evidence type="ECO:0000256" key="1">
    <source>
        <dbReference type="ARBA" id="ARBA00004613"/>
    </source>
</evidence>
<sequence length="94" mass="10928">MTSTEVLERILLVIFLCNICSTLHVRGQPLRKRSISEVQLMHNVGEHKQMLERQDWLQVKLKNILATSPNNLQKGQESVLRETEGKHLLFVYSM</sequence>
<evidence type="ECO:0000256" key="5">
    <source>
        <dbReference type="ARBA" id="ARBA00022525"/>
    </source>
</evidence>
<feature type="signal peptide" evidence="10">
    <location>
        <begin position="1"/>
        <end position="27"/>
    </location>
</feature>
<evidence type="ECO:0000256" key="2">
    <source>
        <dbReference type="ARBA" id="ARBA00006307"/>
    </source>
</evidence>
<protein>
    <recommendedName>
        <fullName evidence="4">Parathyroid hormone</fullName>
    </recommendedName>
</protein>
<evidence type="ECO:0000313" key="12">
    <source>
        <dbReference type="Proteomes" id="UP000694580"/>
    </source>
</evidence>
<evidence type="ECO:0000313" key="11">
    <source>
        <dbReference type="Ensembl" id="ENSDCDP00010040672.1"/>
    </source>
</evidence>
<dbReference type="InterPro" id="IPR001415">
    <property type="entry name" value="PTH/PTH-rel"/>
</dbReference>
<dbReference type="PANTHER" id="PTHR10541:SF2">
    <property type="entry name" value="PARATHYROID HORMONE"/>
    <property type="match status" value="1"/>
</dbReference>
<comment type="function">
    <text evidence="9">Parathyroid hormone elevates calcium level by dissolving the salts in bone and preventing their renal excretion. Acts by binding to its receptor, PTH1R, activating G protein-coupled receptor signaling. Stimulates [1-14C]-2-deoxy-D-glucose (2DG) transport and glycogen synthesis in osteoblastic cells.</text>
</comment>
<dbReference type="Proteomes" id="UP000694580">
    <property type="component" value="Chromosome 16"/>
</dbReference>
<keyword evidence="8 10" id="KW-0732">Signal</keyword>
<comment type="subunit">
    <text evidence="3">Interacts with PTH1R (via N-terminal extracellular domain).</text>
</comment>
<dbReference type="PANTHER" id="PTHR10541">
    <property type="entry name" value="PARATHYROID HORMONE"/>
    <property type="match status" value="1"/>
</dbReference>
<dbReference type="GO" id="GO:0005576">
    <property type="term" value="C:extracellular region"/>
    <property type="evidence" value="ECO:0007669"/>
    <property type="project" value="UniProtKB-SubCell"/>
</dbReference>
<dbReference type="SMART" id="SM00087">
    <property type="entry name" value="PTH"/>
    <property type="match status" value="1"/>
</dbReference>
<reference evidence="11" key="3">
    <citation type="submission" date="2025-09" db="UniProtKB">
        <authorList>
            <consortium name="Ensembl"/>
        </authorList>
    </citation>
    <scope>IDENTIFICATION</scope>
</reference>
<accession>A0AAY4D592</accession>
<keyword evidence="7" id="KW-0372">Hormone</keyword>
<organism evidence="11 12">
    <name type="scientific">Denticeps clupeoides</name>
    <name type="common">denticle herring</name>
    <dbReference type="NCBI Taxonomy" id="299321"/>
    <lineage>
        <taxon>Eukaryota</taxon>
        <taxon>Metazoa</taxon>
        <taxon>Chordata</taxon>
        <taxon>Craniata</taxon>
        <taxon>Vertebrata</taxon>
        <taxon>Euteleostomi</taxon>
        <taxon>Actinopterygii</taxon>
        <taxon>Neopterygii</taxon>
        <taxon>Teleostei</taxon>
        <taxon>Clupei</taxon>
        <taxon>Clupeiformes</taxon>
        <taxon>Denticipitoidei</taxon>
        <taxon>Denticipitidae</taxon>
        <taxon>Denticeps</taxon>
    </lineage>
</organism>
<keyword evidence="12" id="KW-1185">Reference proteome</keyword>
<dbReference type="GO" id="GO:0005179">
    <property type="term" value="F:hormone activity"/>
    <property type="evidence" value="ECO:0007669"/>
    <property type="project" value="UniProtKB-KW"/>
</dbReference>
<reference evidence="11" key="2">
    <citation type="submission" date="2025-08" db="UniProtKB">
        <authorList>
            <consortium name="Ensembl"/>
        </authorList>
    </citation>
    <scope>IDENTIFICATION</scope>
</reference>
<evidence type="ECO:0000256" key="8">
    <source>
        <dbReference type="ARBA" id="ARBA00022729"/>
    </source>
</evidence>